<gene>
    <name evidence="1" type="ORF">BFJ63_vAg20416</name>
</gene>
<feature type="non-terminal residue" evidence="1">
    <location>
        <position position="1"/>
    </location>
</feature>
<comment type="caution">
    <text evidence="1">The sequence shown here is derived from an EMBL/GenBank/DDBJ whole genome shotgun (WGS) entry which is preliminary data.</text>
</comment>
<dbReference type="Proteomes" id="UP000290540">
    <property type="component" value="Unassembled WGS sequence"/>
</dbReference>
<reference evidence="1 2" key="1">
    <citation type="submission" date="2016-12" db="EMBL/GenBank/DDBJ databases">
        <title>Draft genome sequence of Fusarium oxysporum causing rot on Narcissus.</title>
        <authorList>
            <person name="Armitage A.D."/>
            <person name="Taylor A."/>
            <person name="Clarkson J.P."/>
            <person name="Harrison R.J."/>
            <person name="Jackson A.C."/>
        </authorList>
    </citation>
    <scope>NUCLEOTIDE SEQUENCE [LARGE SCALE GENOMIC DNA]</scope>
    <source>
        <strain evidence="1 2">N139</strain>
    </source>
</reference>
<organism evidence="1 2">
    <name type="scientific">Fusarium oxysporum f. sp. narcissi</name>
    <dbReference type="NCBI Taxonomy" id="451672"/>
    <lineage>
        <taxon>Eukaryota</taxon>
        <taxon>Fungi</taxon>
        <taxon>Dikarya</taxon>
        <taxon>Ascomycota</taxon>
        <taxon>Pezizomycotina</taxon>
        <taxon>Sordariomycetes</taxon>
        <taxon>Hypocreomycetidae</taxon>
        <taxon>Hypocreales</taxon>
        <taxon>Nectriaceae</taxon>
        <taxon>Fusarium</taxon>
        <taxon>Fusarium oxysporum species complex</taxon>
    </lineage>
</organism>
<dbReference type="EMBL" id="MQTW01003897">
    <property type="protein sequence ID" value="RYC76707.1"/>
    <property type="molecule type" value="Genomic_DNA"/>
</dbReference>
<accession>A0A4Q2UZ02</accession>
<sequence length="147" mass="17251">LEGDGIQRKRKRGWVGSYGNIWDVIQGFEFLKAKLEEYKAVAVDYSDAEHFRININLGWQKLNKYYTILDETPIYYVALALHPAYRWGWFEEHWGKHPDWIATAKEMVQEEVPKCLRGILRTVTIRAIKPVIDAYDHASEDEVFCDS</sequence>
<proteinExistence type="predicted"/>
<protein>
    <submittedName>
        <fullName evidence="1">Uncharacterized protein</fullName>
    </submittedName>
</protein>
<dbReference type="AlphaFoldDB" id="A0A4Q2UZ02"/>
<evidence type="ECO:0000313" key="1">
    <source>
        <dbReference type="EMBL" id="RYC76707.1"/>
    </source>
</evidence>
<name>A0A4Q2UZ02_FUSOX</name>
<evidence type="ECO:0000313" key="2">
    <source>
        <dbReference type="Proteomes" id="UP000290540"/>
    </source>
</evidence>